<sequence>MIQKGVVAFLLCLSIANPIYATSLFGNITQPKALSSVKNELQKNESNQDYTDFSGTWESSKCMGSSLTLKIRNSSTEFTVNDTEPMTIGTMMTKSNSGIKNGSLIATGNETTSIEWDDSKSQLIIKIISINKSFTTESTDYLSDTQMYLTMNHLTFKLDNGQLKIKMDTADYADLQRIDESHPTCVFSKVE</sequence>
<feature type="chain" id="PRO_5026344980" description="Lipocalin-like domain-containing protein" evidence="1">
    <location>
        <begin position="22"/>
        <end position="191"/>
    </location>
</feature>
<proteinExistence type="predicted"/>
<reference evidence="2" key="1">
    <citation type="journal article" date="2020" name="Microbiol. Resour. Announc.">
        <title>Complete Genome Sequence of Novel Psychrotolerant Legionella Strain TUM19329, Isolated from Antarctic Lake Sediment.</title>
        <authorList>
            <person name="Shimada S."/>
            <person name="Nakai R."/>
            <person name="Aoki K."/>
            <person name="Shimoeda N."/>
            <person name="Ohno G."/>
            <person name="Miyazaki Y."/>
            <person name="Kudoh S."/>
            <person name="Imura S."/>
            <person name="Watanabe K."/>
            <person name="Ishii Y."/>
            <person name="Tateda K."/>
        </authorList>
    </citation>
    <scope>NUCLEOTIDE SEQUENCE [LARGE SCALE GENOMIC DNA]</scope>
    <source>
        <strain evidence="2">TUM19329</strain>
    </source>
</reference>
<evidence type="ECO:0000313" key="2">
    <source>
        <dbReference type="EMBL" id="BCA96028.1"/>
    </source>
</evidence>
<name>A0A6F8T6J3_9GAMM</name>
<evidence type="ECO:0008006" key="4">
    <source>
        <dbReference type="Google" id="ProtNLM"/>
    </source>
</evidence>
<dbReference type="KEGG" id="lant:TUM19329_23890"/>
<gene>
    <name evidence="2" type="ORF">TUM19329_23890</name>
</gene>
<dbReference type="Proteomes" id="UP000502894">
    <property type="component" value="Chromosome"/>
</dbReference>
<dbReference type="RefSeq" id="WP_173237467.1">
    <property type="nucleotide sequence ID" value="NZ_AP022839.1"/>
</dbReference>
<protein>
    <recommendedName>
        <fullName evidence="4">Lipocalin-like domain-containing protein</fullName>
    </recommendedName>
</protein>
<feature type="signal peptide" evidence="1">
    <location>
        <begin position="1"/>
        <end position="21"/>
    </location>
</feature>
<dbReference type="AlphaFoldDB" id="A0A6F8T6J3"/>
<dbReference type="EMBL" id="AP022839">
    <property type="protein sequence ID" value="BCA96028.1"/>
    <property type="molecule type" value="Genomic_DNA"/>
</dbReference>
<evidence type="ECO:0000256" key="1">
    <source>
        <dbReference type="SAM" id="SignalP"/>
    </source>
</evidence>
<keyword evidence="1" id="KW-0732">Signal</keyword>
<organism evidence="2 3">
    <name type="scientific">Legionella antarctica</name>
    <dbReference type="NCBI Taxonomy" id="2708020"/>
    <lineage>
        <taxon>Bacteria</taxon>
        <taxon>Pseudomonadati</taxon>
        <taxon>Pseudomonadota</taxon>
        <taxon>Gammaproteobacteria</taxon>
        <taxon>Legionellales</taxon>
        <taxon>Legionellaceae</taxon>
        <taxon>Legionella</taxon>
    </lineage>
</organism>
<evidence type="ECO:0000313" key="3">
    <source>
        <dbReference type="Proteomes" id="UP000502894"/>
    </source>
</evidence>
<accession>A0A6F8T6J3</accession>
<keyword evidence="3" id="KW-1185">Reference proteome</keyword>